<feature type="region of interest" description="Disordered" evidence="1">
    <location>
        <begin position="368"/>
        <end position="394"/>
    </location>
</feature>
<gene>
    <name evidence="3" type="ORF">EPUS_06045</name>
</gene>
<dbReference type="OrthoDB" id="3363151at2759"/>
<feature type="transmembrane region" description="Helical" evidence="2">
    <location>
        <begin position="1053"/>
        <end position="1073"/>
    </location>
</feature>
<feature type="region of interest" description="Disordered" evidence="1">
    <location>
        <begin position="670"/>
        <end position="736"/>
    </location>
</feature>
<dbReference type="eggNOG" id="ENOG502TEVN">
    <property type="taxonomic scope" value="Eukaryota"/>
</dbReference>
<dbReference type="GeneID" id="19240992"/>
<dbReference type="HOGENOM" id="CLU_271693_0_0_1"/>
<feature type="region of interest" description="Disordered" evidence="1">
    <location>
        <begin position="279"/>
        <end position="356"/>
    </location>
</feature>
<proteinExistence type="predicted"/>
<name>U1GKK6_ENDPU</name>
<feature type="compositionally biased region" description="Polar residues" evidence="1">
    <location>
        <begin position="703"/>
        <end position="715"/>
    </location>
</feature>
<feature type="region of interest" description="Disordered" evidence="1">
    <location>
        <begin position="144"/>
        <end position="179"/>
    </location>
</feature>
<feature type="region of interest" description="Disordered" evidence="1">
    <location>
        <begin position="88"/>
        <end position="127"/>
    </location>
</feature>
<accession>U1GKK6</accession>
<feature type="region of interest" description="Disordered" evidence="1">
    <location>
        <begin position="53"/>
        <end position="75"/>
    </location>
</feature>
<dbReference type="RefSeq" id="XP_007801925.1">
    <property type="nucleotide sequence ID" value="XM_007803734.1"/>
</dbReference>
<feature type="compositionally biased region" description="Basic and acidic residues" evidence="1">
    <location>
        <begin position="64"/>
        <end position="74"/>
    </location>
</feature>
<keyword evidence="2" id="KW-0472">Membrane</keyword>
<keyword evidence="4" id="KW-1185">Reference proteome</keyword>
<dbReference type="Proteomes" id="UP000019373">
    <property type="component" value="Unassembled WGS sequence"/>
</dbReference>
<feature type="region of interest" description="Disordered" evidence="1">
    <location>
        <begin position="907"/>
        <end position="934"/>
    </location>
</feature>
<keyword evidence="2" id="KW-1133">Transmembrane helix</keyword>
<feature type="region of interest" description="Disordered" evidence="1">
    <location>
        <begin position="623"/>
        <end position="642"/>
    </location>
</feature>
<reference evidence="4" key="1">
    <citation type="journal article" date="2014" name="BMC Genomics">
        <title>Genome characteristics reveal the impact of lichenization on lichen-forming fungus Endocarpon pusillum Hedwig (Verrucariales, Ascomycota).</title>
        <authorList>
            <person name="Wang Y.-Y."/>
            <person name="Liu B."/>
            <person name="Zhang X.-Y."/>
            <person name="Zhou Q.-M."/>
            <person name="Zhang T."/>
            <person name="Li H."/>
            <person name="Yu Y.-F."/>
            <person name="Zhang X.-L."/>
            <person name="Hao X.-Y."/>
            <person name="Wang M."/>
            <person name="Wang L."/>
            <person name="Wei J.-C."/>
        </authorList>
    </citation>
    <scope>NUCLEOTIDE SEQUENCE [LARGE SCALE GENOMIC DNA]</scope>
    <source>
        <strain evidence="4">Z07020 / HMAS-L-300199</strain>
    </source>
</reference>
<feature type="region of interest" description="Disordered" evidence="1">
    <location>
        <begin position="521"/>
        <end position="559"/>
    </location>
</feature>
<protein>
    <submittedName>
        <fullName evidence="3">Uncharacterized protein</fullName>
    </submittedName>
</protein>
<feature type="region of interest" description="Disordered" evidence="1">
    <location>
        <begin position="855"/>
        <end position="887"/>
    </location>
</feature>
<keyword evidence="2" id="KW-0812">Transmembrane</keyword>
<feature type="transmembrane region" description="Helical" evidence="2">
    <location>
        <begin position="1026"/>
        <end position="1047"/>
    </location>
</feature>
<dbReference type="EMBL" id="KE721107">
    <property type="protein sequence ID" value="ERF72416.1"/>
    <property type="molecule type" value="Genomic_DNA"/>
</dbReference>
<organism evidence="3 4">
    <name type="scientific">Endocarpon pusillum (strain Z07020 / HMAS-L-300199)</name>
    <name type="common">Lichen-forming fungus</name>
    <dbReference type="NCBI Taxonomy" id="1263415"/>
    <lineage>
        <taxon>Eukaryota</taxon>
        <taxon>Fungi</taxon>
        <taxon>Dikarya</taxon>
        <taxon>Ascomycota</taxon>
        <taxon>Pezizomycotina</taxon>
        <taxon>Eurotiomycetes</taxon>
        <taxon>Chaetothyriomycetidae</taxon>
        <taxon>Verrucariales</taxon>
        <taxon>Verrucariaceae</taxon>
        <taxon>Endocarpon</taxon>
    </lineage>
</organism>
<evidence type="ECO:0000256" key="1">
    <source>
        <dbReference type="SAM" id="MobiDB-lite"/>
    </source>
</evidence>
<evidence type="ECO:0000313" key="3">
    <source>
        <dbReference type="EMBL" id="ERF72416.1"/>
    </source>
</evidence>
<dbReference type="OMA" id="HETQERH"/>
<sequence length="1074" mass="117129">MSPSGHSSGSRLPVAPAMGDSLAFDVQSFHSVAAAEQHSSNILIITMYSTPATSLDQNVPKHGPKSESTTDTRRNSWLQYHSRHTSNPFFLSRRAREQGGIHRDKRSGRQSVALDEPSNDLEGGLLTNKPDSLLVHIPGISEEVTSDETPSHRKKVKVPDLPHNVKTPFRLGNRPLPQVDITTPTYPTSSAGHSPNLLDDGLVQQNLSYEEGIVRRSIMRTVSHEDYLLARGANPRTGVVTPILQGGSSSTDDQDLLRVREMPQHPKWRLKGDQWVSLSLDEPTPLPSPPSEPDNRQPGRLLRIPPKLTHGRNRDMKTSEQQRIGEWTAADDRSAPFQQTGQQNKRDISTSDVKTNRTKAIVVPARSLPRDQGRSGQKPVIKRKPLGTPPRQQSVEILSRRDDLPEASTETVITKTGPIEQIRSSSMPTPRKIRFFRPEDVGKALPALPESTADDHEHLKAESPSKAMPFLGLRPGGGTADVLIRPTLISHRSRKGLPCQPTNDIQFRSHRLENIETRRPPAMTMPTQTSKPENHSRKVNFLPNTEGRNTALPRRPPMIPPRDYRPARLIHAEQQAGQQSVMEVFDASPSKHAQPTPQAHTTNLNSQMIAKMTGAEAINAHTHPSTITPTITPTTTTVPLSPEDKLVDSSWREIPSPLRLGRQRANTISRPAMPGRAEGTQNVPKVSPQREVPGQYQKRMTGMSDSSVSANNTPVEGSPERDLIPRPLRLSNGNTADLDRLREVRAKGATDAGQPMATCARCQECSLGDKRLNTHGFTHTRGSPLEENIDPQVDLSCTSGFLQGTRADHAGCCPECCVVGCHGSCLGHRSPSVDGSASGLAGSFSAVKEAFRNSMKLSRRTRTRTSAGGSQETETEEVAELETPTPWEMGGPVSLGLPCKVGPQTFWGGGGGGGSDARDSKEGKRIASNASGSSVKTLDMPTNASIGTIVEALVVPFGALKMWLKKHPQLLALMQLIVVKLLEMSKHVFDTAGRAYRVAYIYSKTGRISPGKSSSVGGFVRDCVKAVVYCLILGAVAMMVGRVLAVFARAGSWLVWSLSWVVWIVKAVGLGIFW</sequence>
<feature type="compositionally biased region" description="Low complexity" evidence="1">
    <location>
        <begin position="626"/>
        <end position="637"/>
    </location>
</feature>
<dbReference type="AlphaFoldDB" id="U1GKK6"/>
<evidence type="ECO:0000256" key="2">
    <source>
        <dbReference type="SAM" id="Phobius"/>
    </source>
</evidence>
<feature type="compositionally biased region" description="Basic and acidic residues" evidence="1">
    <location>
        <begin position="916"/>
        <end position="925"/>
    </location>
</feature>
<evidence type="ECO:0000313" key="4">
    <source>
        <dbReference type="Proteomes" id="UP000019373"/>
    </source>
</evidence>